<keyword evidence="1" id="KW-1133">Transmembrane helix</keyword>
<reference evidence="3" key="1">
    <citation type="submission" date="2016-11" db="EMBL/GenBank/DDBJ databases">
        <title>Actinomyces gypaetusis sp. nov. isolated from Gypaetus barbatus in Qinghai Tibet Plateau China.</title>
        <authorList>
            <person name="Meng X."/>
        </authorList>
    </citation>
    <scope>NUCLEOTIDE SEQUENCE [LARGE SCALE GENOMIC DNA]</scope>
    <source>
        <strain evidence="3">DSM 15383</strain>
    </source>
</reference>
<dbReference type="AlphaFoldDB" id="A0A1Q5PJY1"/>
<feature type="transmembrane region" description="Helical" evidence="1">
    <location>
        <begin position="228"/>
        <end position="257"/>
    </location>
</feature>
<name>A0A1Q5PJY1_9ACTO</name>
<dbReference type="STRING" id="156892.BM477_07380"/>
<feature type="transmembrane region" description="Helical" evidence="1">
    <location>
        <begin position="153"/>
        <end position="172"/>
    </location>
</feature>
<keyword evidence="1" id="KW-0812">Transmembrane</keyword>
<evidence type="ECO:0000313" key="3">
    <source>
        <dbReference type="Proteomes" id="UP000186465"/>
    </source>
</evidence>
<keyword evidence="3" id="KW-1185">Reference proteome</keyword>
<sequence length="440" mass="48311">MLLPLGLSWLVADPQSFESDYLPAVAGLIQWIYVLLLLVGSLLGSRQINHTPPSASSVQPVSARQCFDHFYSATTRKLVLFGFIVFFVVVTALAVGSGNHGIAAENYPGWAHPWVVSAFACSVVVTLLELLVVRLSRPGAIWLKPSGLRWSTVLLVALAWACVFAPSSFVVFAESHYRRQGYHFQPWLHNSALLFVLFSVGVFLLLLWWLVLRLMVGIGRGKHPLARLAAVIPVLLGGAAVAFGGVFLLVALAFGVFDGESFEHDGESYLTEPVWLDKAHTCYRYEGWFWVRRTECVGRFALPSGDFMLEPRGGELPSKGAEDEAVKTSSCEASPDDCFMSVWNGGYVRVSDAQKLIDAAQLDVQRINDSGYGWVVVDAAAGSRWVFVVEEKAGQWVFLSEMPSTHGVSEASFSDGKLVLSNQDGEYVFNLTAKIWSVPL</sequence>
<feature type="transmembrane region" description="Helical" evidence="1">
    <location>
        <begin position="192"/>
        <end position="216"/>
    </location>
</feature>
<keyword evidence="1" id="KW-0472">Membrane</keyword>
<feature type="transmembrane region" description="Helical" evidence="1">
    <location>
        <begin position="110"/>
        <end position="132"/>
    </location>
</feature>
<protein>
    <submittedName>
        <fullName evidence="2">Uncharacterized protein</fullName>
    </submittedName>
</protein>
<evidence type="ECO:0000256" key="1">
    <source>
        <dbReference type="SAM" id="Phobius"/>
    </source>
</evidence>
<dbReference type="EMBL" id="MPDM01000009">
    <property type="protein sequence ID" value="OKL46243.1"/>
    <property type="molecule type" value="Genomic_DNA"/>
</dbReference>
<organism evidence="2 3">
    <name type="scientific">Boudabousia marimammalium</name>
    <dbReference type="NCBI Taxonomy" id="156892"/>
    <lineage>
        <taxon>Bacteria</taxon>
        <taxon>Bacillati</taxon>
        <taxon>Actinomycetota</taxon>
        <taxon>Actinomycetes</taxon>
        <taxon>Actinomycetales</taxon>
        <taxon>Actinomycetaceae</taxon>
        <taxon>Boudabousia</taxon>
    </lineage>
</organism>
<comment type="caution">
    <text evidence="2">The sequence shown here is derived from an EMBL/GenBank/DDBJ whole genome shotgun (WGS) entry which is preliminary data.</text>
</comment>
<evidence type="ECO:0000313" key="2">
    <source>
        <dbReference type="EMBL" id="OKL46243.1"/>
    </source>
</evidence>
<gene>
    <name evidence="2" type="ORF">BM477_07380</name>
</gene>
<accession>A0A1Q5PJY1</accession>
<feature type="transmembrane region" description="Helical" evidence="1">
    <location>
        <begin position="24"/>
        <end position="44"/>
    </location>
</feature>
<dbReference type="Proteomes" id="UP000186465">
    <property type="component" value="Unassembled WGS sequence"/>
</dbReference>
<proteinExistence type="predicted"/>
<feature type="transmembrane region" description="Helical" evidence="1">
    <location>
        <begin position="78"/>
        <end position="98"/>
    </location>
</feature>